<organism evidence="1 2">
    <name type="scientific">Dyadobacter psychrophilus</name>
    <dbReference type="NCBI Taxonomy" id="651661"/>
    <lineage>
        <taxon>Bacteria</taxon>
        <taxon>Pseudomonadati</taxon>
        <taxon>Bacteroidota</taxon>
        <taxon>Cytophagia</taxon>
        <taxon>Cytophagales</taxon>
        <taxon>Spirosomataceae</taxon>
        <taxon>Dyadobacter</taxon>
    </lineage>
</organism>
<reference evidence="2" key="1">
    <citation type="submission" date="2017-02" db="EMBL/GenBank/DDBJ databases">
        <authorList>
            <person name="Varghese N."/>
            <person name="Submissions S."/>
        </authorList>
    </citation>
    <scope>NUCLEOTIDE SEQUENCE [LARGE SCALE GENOMIC DNA]</scope>
    <source>
        <strain evidence="2">DSM 22270</strain>
    </source>
</reference>
<evidence type="ECO:0000313" key="2">
    <source>
        <dbReference type="Proteomes" id="UP000190897"/>
    </source>
</evidence>
<proteinExistence type="predicted"/>
<gene>
    <name evidence="1" type="ORF">SAMN05660293_05668</name>
</gene>
<sequence>MKMPTIDLMLLTVINQVLDDLSEPSVHFLVHAEYSFTDGIDPIYGPILLKQDFIDILEVTQSGINCKVHVNKSADDSDFLIRIPYQKIWKISRFYSLDFKDEYILYMKG</sequence>
<dbReference type="Proteomes" id="UP000190897">
    <property type="component" value="Unassembled WGS sequence"/>
</dbReference>
<dbReference type="AlphaFoldDB" id="A0A1T5HIH4"/>
<keyword evidence="2" id="KW-1185">Reference proteome</keyword>
<name>A0A1T5HIH4_9BACT</name>
<dbReference type="EMBL" id="FUZA01000018">
    <property type="protein sequence ID" value="SKC20498.1"/>
    <property type="molecule type" value="Genomic_DNA"/>
</dbReference>
<evidence type="ECO:0000313" key="1">
    <source>
        <dbReference type="EMBL" id="SKC20498.1"/>
    </source>
</evidence>
<protein>
    <submittedName>
        <fullName evidence="1">Uncharacterized protein</fullName>
    </submittedName>
</protein>
<accession>A0A1T5HIH4</accession>